<protein>
    <submittedName>
        <fullName evidence="6">Extracellular solute-binding protein</fullName>
    </submittedName>
</protein>
<evidence type="ECO:0000256" key="1">
    <source>
        <dbReference type="ARBA" id="ARBA00008520"/>
    </source>
</evidence>
<dbReference type="EMBL" id="JAJAGO010000007">
    <property type="protein sequence ID" value="MCT2591487.1"/>
    <property type="molecule type" value="Genomic_DNA"/>
</dbReference>
<feature type="chain" id="PRO_5046742161" evidence="5">
    <location>
        <begin position="40"/>
        <end position="431"/>
    </location>
</feature>
<dbReference type="RefSeq" id="WP_260218809.1">
    <property type="nucleotide sequence ID" value="NZ_JAJAGO010000007.1"/>
</dbReference>
<feature type="signal peptide" evidence="5">
    <location>
        <begin position="1"/>
        <end position="39"/>
    </location>
</feature>
<comment type="similarity">
    <text evidence="1">Belongs to the bacterial solute-binding protein 1 family.</text>
</comment>
<evidence type="ECO:0000256" key="3">
    <source>
        <dbReference type="ARBA" id="ARBA00022729"/>
    </source>
</evidence>
<evidence type="ECO:0000313" key="7">
    <source>
        <dbReference type="Proteomes" id="UP001156389"/>
    </source>
</evidence>
<keyword evidence="3 5" id="KW-0732">Signal</keyword>
<sequence length="431" mass="46491">MLTRYSARRTRRAHRTSRRLLALAVATALLSGCGGISDADDETRTLDVWLMKGSLTDSFTNSFVQDFETRNPGVQVEITVQEWPGINKKVSKALKSGDGPDVIEAGNTQLAEYVDSGGVRNFTTSVIDLDGDNWIPGLKESGQIDGYQFGIPFYAANRVVIYRTDMFEEAGITSPPKNRAEWLKDTAELDAAEGRQGIYLPGQNWYVLAGFVWDEGGELATELSGQWTGSLDTPAARRGMEFFEKLHALSDARSDADESKPNELDVFAKGDIAQLIATPGSAKLITDANPTLQGKLGFFPVPGKKSGEPGAVFTGGSVLIMPEKSDRKDEGYEFVKLLTGDAWQKRLAQTMSYVPNKSTLAGALKDEPGAAAMAEAAANGHATPASPHWGNLEADNPVKEFQTAVLNGADPKEAARTATDKITRLLSGSPR</sequence>
<dbReference type="Pfam" id="PF01547">
    <property type="entry name" value="SBP_bac_1"/>
    <property type="match status" value="1"/>
</dbReference>
<evidence type="ECO:0000256" key="4">
    <source>
        <dbReference type="SAM" id="MobiDB-lite"/>
    </source>
</evidence>
<proteinExistence type="inferred from homology"/>
<feature type="region of interest" description="Disordered" evidence="4">
    <location>
        <begin position="377"/>
        <end position="396"/>
    </location>
</feature>
<dbReference type="SUPFAM" id="SSF53850">
    <property type="entry name" value="Periplasmic binding protein-like II"/>
    <property type="match status" value="1"/>
</dbReference>
<name>A0ABT2JUD1_9ACTN</name>
<reference evidence="6 7" key="1">
    <citation type="submission" date="2021-10" db="EMBL/GenBank/DDBJ databases">
        <title>Streptomyces gossypii sp. nov., isolated from soil collected from cotton field.</title>
        <authorList>
            <person name="Ge X."/>
            <person name="Chen X."/>
            <person name="Liu W."/>
        </authorList>
    </citation>
    <scope>NUCLEOTIDE SEQUENCE [LARGE SCALE GENOMIC DNA]</scope>
    <source>
        <strain evidence="6 7">N2-109</strain>
    </source>
</reference>
<dbReference type="PANTHER" id="PTHR30061">
    <property type="entry name" value="MALTOSE-BINDING PERIPLASMIC PROTEIN"/>
    <property type="match status" value="1"/>
</dbReference>
<comment type="caution">
    <text evidence="6">The sequence shown here is derived from an EMBL/GenBank/DDBJ whole genome shotgun (WGS) entry which is preliminary data.</text>
</comment>
<dbReference type="Gene3D" id="3.40.190.10">
    <property type="entry name" value="Periplasmic binding protein-like II"/>
    <property type="match status" value="2"/>
</dbReference>
<organism evidence="6 7">
    <name type="scientific">Streptomyces gossypii</name>
    <dbReference type="NCBI Taxonomy" id="2883101"/>
    <lineage>
        <taxon>Bacteria</taxon>
        <taxon>Bacillati</taxon>
        <taxon>Actinomycetota</taxon>
        <taxon>Actinomycetes</taxon>
        <taxon>Kitasatosporales</taxon>
        <taxon>Streptomycetaceae</taxon>
        <taxon>Streptomyces</taxon>
    </lineage>
</organism>
<accession>A0ABT2JUD1</accession>
<gene>
    <name evidence="6" type="ORF">LHJ74_16520</name>
</gene>
<feature type="region of interest" description="Disordered" evidence="4">
    <location>
        <begin position="409"/>
        <end position="431"/>
    </location>
</feature>
<keyword evidence="2" id="KW-0813">Transport</keyword>
<evidence type="ECO:0000256" key="5">
    <source>
        <dbReference type="SAM" id="SignalP"/>
    </source>
</evidence>
<dbReference type="Proteomes" id="UP001156389">
    <property type="component" value="Unassembled WGS sequence"/>
</dbReference>
<dbReference type="PANTHER" id="PTHR30061:SF50">
    <property type="entry name" value="MALTOSE_MALTODEXTRIN-BINDING PERIPLASMIC PROTEIN"/>
    <property type="match status" value="1"/>
</dbReference>
<evidence type="ECO:0000313" key="6">
    <source>
        <dbReference type="EMBL" id="MCT2591487.1"/>
    </source>
</evidence>
<keyword evidence="7" id="KW-1185">Reference proteome</keyword>
<feature type="compositionally biased region" description="Basic and acidic residues" evidence="4">
    <location>
        <begin position="410"/>
        <end position="423"/>
    </location>
</feature>
<evidence type="ECO:0000256" key="2">
    <source>
        <dbReference type="ARBA" id="ARBA00022448"/>
    </source>
</evidence>
<dbReference type="PROSITE" id="PS51257">
    <property type="entry name" value="PROKAR_LIPOPROTEIN"/>
    <property type="match status" value="1"/>
</dbReference>
<dbReference type="InterPro" id="IPR006059">
    <property type="entry name" value="SBP"/>
</dbReference>